<feature type="compositionally biased region" description="Polar residues" evidence="7">
    <location>
        <begin position="1"/>
        <end position="21"/>
    </location>
</feature>
<dbReference type="Proteomes" id="UP001150538">
    <property type="component" value="Unassembled WGS sequence"/>
</dbReference>
<dbReference type="InterPro" id="IPR020846">
    <property type="entry name" value="MFS_dom"/>
</dbReference>
<dbReference type="PROSITE" id="PS50850">
    <property type="entry name" value="MFS"/>
    <property type="match status" value="1"/>
</dbReference>
<comment type="subcellular location">
    <subcellularLocation>
        <location evidence="1">Endomembrane system</location>
        <topology evidence="1">Multi-pass membrane protein</topology>
    </subcellularLocation>
</comment>
<evidence type="ECO:0000256" key="3">
    <source>
        <dbReference type="ARBA" id="ARBA00022448"/>
    </source>
</evidence>
<dbReference type="PANTHER" id="PTHR23501:SF102">
    <property type="entry name" value="DRUG TRANSPORTER, PUTATIVE (AFU_ORTHOLOGUE AFUA_3G08530)-RELATED"/>
    <property type="match status" value="1"/>
</dbReference>
<feature type="transmembrane region" description="Helical" evidence="8">
    <location>
        <begin position="444"/>
        <end position="465"/>
    </location>
</feature>
<evidence type="ECO:0000313" key="10">
    <source>
        <dbReference type="EMBL" id="KAJ1913532.1"/>
    </source>
</evidence>
<dbReference type="Gene3D" id="1.20.1720.10">
    <property type="entry name" value="Multidrug resistance protein D"/>
    <property type="match status" value="1"/>
</dbReference>
<dbReference type="AlphaFoldDB" id="A0A9W7ZUR6"/>
<evidence type="ECO:0000256" key="5">
    <source>
        <dbReference type="ARBA" id="ARBA00022989"/>
    </source>
</evidence>
<feature type="transmembrane region" description="Helical" evidence="8">
    <location>
        <begin position="251"/>
        <end position="271"/>
    </location>
</feature>
<dbReference type="CDD" id="cd17502">
    <property type="entry name" value="MFS_Azr1_MDR_like"/>
    <property type="match status" value="1"/>
</dbReference>
<evidence type="ECO:0000313" key="11">
    <source>
        <dbReference type="Proteomes" id="UP001150538"/>
    </source>
</evidence>
<feature type="transmembrane region" description="Helical" evidence="8">
    <location>
        <begin position="184"/>
        <end position="205"/>
    </location>
</feature>
<evidence type="ECO:0000256" key="2">
    <source>
        <dbReference type="ARBA" id="ARBA00008335"/>
    </source>
</evidence>
<protein>
    <recommendedName>
        <fullName evidence="9">Major facilitator superfamily (MFS) profile domain-containing protein</fullName>
    </recommendedName>
</protein>
<feature type="region of interest" description="Disordered" evidence="7">
    <location>
        <begin position="589"/>
        <end position="619"/>
    </location>
</feature>
<keyword evidence="4 8" id="KW-0812">Transmembrane</keyword>
<name>A0A9W7ZUR6_9FUNG</name>
<proteinExistence type="inferred from homology"/>
<keyword evidence="6 8" id="KW-0472">Membrane</keyword>
<dbReference type="GO" id="GO:0012505">
    <property type="term" value="C:endomembrane system"/>
    <property type="evidence" value="ECO:0007669"/>
    <property type="project" value="UniProtKB-SubCell"/>
</dbReference>
<feature type="transmembrane region" description="Helical" evidence="8">
    <location>
        <begin position="350"/>
        <end position="374"/>
    </location>
</feature>
<evidence type="ECO:0000256" key="7">
    <source>
        <dbReference type="SAM" id="MobiDB-lite"/>
    </source>
</evidence>
<feature type="compositionally biased region" description="Basic and acidic residues" evidence="7">
    <location>
        <begin position="29"/>
        <end position="47"/>
    </location>
</feature>
<evidence type="ECO:0000256" key="1">
    <source>
        <dbReference type="ARBA" id="ARBA00004127"/>
    </source>
</evidence>
<dbReference type="InterPro" id="IPR036259">
    <property type="entry name" value="MFS_trans_sf"/>
</dbReference>
<gene>
    <name evidence="10" type="ORF">H4219_005172</name>
</gene>
<dbReference type="FunFam" id="1.20.1720.10:FF:000013">
    <property type="entry name" value="Related to multidrug resistance proteins"/>
    <property type="match status" value="1"/>
</dbReference>
<feature type="domain" description="Major facilitator superfamily (MFS) profile" evidence="9">
    <location>
        <begin position="94"/>
        <end position="583"/>
    </location>
</feature>
<comment type="caution">
    <text evidence="10">The sequence shown here is derived from an EMBL/GenBank/DDBJ whole genome shotgun (WGS) entry which is preliminary data.</text>
</comment>
<organism evidence="10 11">
    <name type="scientific">Mycoemilia scoparia</name>
    <dbReference type="NCBI Taxonomy" id="417184"/>
    <lineage>
        <taxon>Eukaryota</taxon>
        <taxon>Fungi</taxon>
        <taxon>Fungi incertae sedis</taxon>
        <taxon>Zoopagomycota</taxon>
        <taxon>Kickxellomycotina</taxon>
        <taxon>Kickxellomycetes</taxon>
        <taxon>Kickxellales</taxon>
        <taxon>Kickxellaceae</taxon>
        <taxon>Mycoemilia</taxon>
    </lineage>
</organism>
<feature type="transmembrane region" description="Helical" evidence="8">
    <location>
        <begin position="386"/>
        <end position="407"/>
    </location>
</feature>
<dbReference type="PANTHER" id="PTHR23501">
    <property type="entry name" value="MAJOR FACILITATOR SUPERFAMILY"/>
    <property type="match status" value="1"/>
</dbReference>
<dbReference type="EMBL" id="JANBPU010000256">
    <property type="protein sequence ID" value="KAJ1913532.1"/>
    <property type="molecule type" value="Genomic_DNA"/>
</dbReference>
<feature type="transmembrane region" description="Helical" evidence="8">
    <location>
        <begin position="283"/>
        <end position="302"/>
    </location>
</feature>
<evidence type="ECO:0000259" key="9">
    <source>
        <dbReference type="PROSITE" id="PS50850"/>
    </source>
</evidence>
<reference evidence="10" key="1">
    <citation type="submission" date="2022-07" db="EMBL/GenBank/DDBJ databases">
        <title>Phylogenomic reconstructions and comparative analyses of Kickxellomycotina fungi.</title>
        <authorList>
            <person name="Reynolds N.K."/>
            <person name="Stajich J.E."/>
            <person name="Barry K."/>
            <person name="Grigoriev I.V."/>
            <person name="Crous P."/>
            <person name="Smith M.E."/>
        </authorList>
    </citation>
    <scope>NUCLEOTIDE SEQUENCE</scope>
    <source>
        <strain evidence="10">NBRC 100468</strain>
    </source>
</reference>
<keyword evidence="3" id="KW-0813">Transport</keyword>
<dbReference type="InterPro" id="IPR011701">
    <property type="entry name" value="MFS"/>
</dbReference>
<dbReference type="PRINTS" id="PR01036">
    <property type="entry name" value="TCRTETB"/>
</dbReference>
<keyword evidence="5 8" id="KW-1133">Transmembrane helix</keyword>
<feature type="transmembrane region" description="Helical" evidence="8">
    <location>
        <begin position="556"/>
        <end position="578"/>
    </location>
</feature>
<dbReference type="OrthoDB" id="10021397at2759"/>
<comment type="similarity">
    <text evidence="2">Belongs to the major facilitator superfamily.</text>
</comment>
<dbReference type="GO" id="GO:0022857">
    <property type="term" value="F:transmembrane transporter activity"/>
    <property type="evidence" value="ECO:0007669"/>
    <property type="project" value="InterPro"/>
</dbReference>
<evidence type="ECO:0000256" key="8">
    <source>
        <dbReference type="SAM" id="Phobius"/>
    </source>
</evidence>
<dbReference type="Gene3D" id="1.20.1250.20">
    <property type="entry name" value="MFS general substrate transporter like domains"/>
    <property type="match status" value="1"/>
</dbReference>
<keyword evidence="11" id="KW-1185">Reference proteome</keyword>
<evidence type="ECO:0000256" key="6">
    <source>
        <dbReference type="ARBA" id="ARBA00023136"/>
    </source>
</evidence>
<feature type="transmembrane region" description="Helical" evidence="8">
    <location>
        <begin position="419"/>
        <end position="438"/>
    </location>
</feature>
<feature type="transmembrane region" description="Helical" evidence="8">
    <location>
        <begin position="159"/>
        <end position="178"/>
    </location>
</feature>
<accession>A0A9W7ZUR6</accession>
<sequence>MTTNSNLDTPATTNNAASPDSTIPPPAAHLEEKIHTTDSTDTLERNLSKTPTSDSSSPKKLEETLTLEPSPPPQQVSDVDYIIVQIGKGKFIAIIIGLSLAVLLSALDQTIVATALPKISNDFNSLSNASWIATSYLLTSTSLQPLYGKFSDIFGRLITLLFSLFIFLLGSALCGAAQSMTWLIIARAVTGIGGAGAMAMSMIILADITPLRTRAKYFGIFSGMWGIASVAGPLIGGAFTDRVSWRWCFYINLPVGAITVLTSILFIRIPTPKTSWLAKIKRVDFLGAAILVGSLVMILLALSWGGKEYSWNSARVLCLLIIGIALLVTFVVVELYIPPEPLVNPELFKFYNIPFAFTCNFFVGWPMMTLVYYIPVYFSVVHNVSAIMSGVRLLPFLGTISLGAMVTGQIIGRIGRCRTVFYVGMIFSIIGTGTLYLLKVDSNVGMQVGLLVVPGLGIGITLPTTGIIGQAAVPPKMVAVATSILMFMRSMGGVVGIAIANTILANKLKSDIRPLTDQFPQYADIAQKAVDNSSVIWNSDIDDEARKMIIAAYAEALRLVFVVLVPFLGLALVSGLFLRKVDLKGPKIQSKPVEEEDKESMKSKKEEQSSLSSIPEQRV</sequence>
<feature type="transmembrane region" description="Helical" evidence="8">
    <location>
        <begin position="91"/>
        <end position="116"/>
    </location>
</feature>
<feature type="compositionally biased region" description="Basic and acidic residues" evidence="7">
    <location>
        <begin position="599"/>
        <end position="608"/>
    </location>
</feature>
<evidence type="ECO:0000256" key="4">
    <source>
        <dbReference type="ARBA" id="ARBA00022692"/>
    </source>
</evidence>
<dbReference type="Pfam" id="PF07690">
    <property type="entry name" value="MFS_1"/>
    <property type="match status" value="1"/>
</dbReference>
<dbReference type="SUPFAM" id="SSF103473">
    <property type="entry name" value="MFS general substrate transporter"/>
    <property type="match status" value="1"/>
</dbReference>
<feature type="transmembrane region" description="Helical" evidence="8">
    <location>
        <begin position="217"/>
        <end position="239"/>
    </location>
</feature>
<feature type="transmembrane region" description="Helical" evidence="8">
    <location>
        <begin position="314"/>
        <end position="338"/>
    </location>
</feature>
<dbReference type="GO" id="GO:0005886">
    <property type="term" value="C:plasma membrane"/>
    <property type="evidence" value="ECO:0007669"/>
    <property type="project" value="TreeGrafter"/>
</dbReference>
<feature type="region of interest" description="Disordered" evidence="7">
    <location>
        <begin position="1"/>
        <end position="73"/>
    </location>
</feature>
<feature type="transmembrane region" description="Helical" evidence="8">
    <location>
        <begin position="477"/>
        <end position="500"/>
    </location>
</feature>